<reference evidence="11" key="1">
    <citation type="submission" date="2017-08" db="EMBL/GenBank/DDBJ databases">
        <title>Direct submision.</title>
        <authorList>
            <person name="Kim S.-J."/>
            <person name="Rhee S.-K."/>
        </authorList>
    </citation>
    <scope>NUCLEOTIDE SEQUENCE [LARGE SCALE GENOMIC DNA]</scope>
    <source>
        <strain evidence="11">GI5</strain>
    </source>
</reference>
<evidence type="ECO:0000256" key="3">
    <source>
        <dbReference type="ARBA" id="ARBA00022723"/>
    </source>
</evidence>
<evidence type="ECO:0000256" key="5">
    <source>
        <dbReference type="ARBA" id="ARBA00022982"/>
    </source>
</evidence>
<feature type="binding site" evidence="7">
    <location>
        <position position="55"/>
    </location>
    <ligand>
        <name>Cu cation</name>
        <dbReference type="ChEBI" id="CHEBI:23378"/>
    </ligand>
</feature>
<dbReference type="InterPro" id="IPR000923">
    <property type="entry name" value="BlueCu_1"/>
</dbReference>
<dbReference type="SUPFAM" id="SSF49503">
    <property type="entry name" value="Cupredoxins"/>
    <property type="match status" value="1"/>
</dbReference>
<keyword evidence="8" id="KW-0732">Signal</keyword>
<accession>A0A2K9LLZ1</accession>
<dbReference type="InterPro" id="IPR002386">
    <property type="entry name" value="Amicyanin/Pseudoazurin"/>
</dbReference>
<feature type="binding site" evidence="7">
    <location>
        <position position="91"/>
    </location>
    <ligand>
        <name>Cu cation</name>
        <dbReference type="ChEBI" id="CHEBI:23378"/>
    </ligand>
</feature>
<dbReference type="OrthoDB" id="9772097at2"/>
<dbReference type="Pfam" id="PF00127">
    <property type="entry name" value="Copper-bind"/>
    <property type="match status" value="1"/>
</dbReference>
<dbReference type="RefSeq" id="WP_101894569.1">
    <property type="nucleotide sequence ID" value="NZ_CP022684.1"/>
</dbReference>
<sequence length="105" mass="11567">MASKNIAAILSLVISTSVMAETVEVGQKDKKFTQDSLDIKVGDTVKFTNNDAFFHNVFSLSDAEMFDLGSYPKGESRDVTFTTPGEVEVECAIHPEMKMTINVQE</sequence>
<evidence type="ECO:0000256" key="8">
    <source>
        <dbReference type="SAM" id="SignalP"/>
    </source>
</evidence>
<dbReference type="GO" id="GO:0005507">
    <property type="term" value="F:copper ion binding"/>
    <property type="evidence" value="ECO:0007669"/>
    <property type="project" value="InterPro"/>
</dbReference>
<dbReference type="PANTHER" id="PTHR36507:SF1">
    <property type="entry name" value="BLL1555 PROTEIN"/>
    <property type="match status" value="1"/>
</dbReference>
<dbReference type="EMBL" id="CP022684">
    <property type="protein sequence ID" value="AUM13191.1"/>
    <property type="molecule type" value="Genomic_DNA"/>
</dbReference>
<evidence type="ECO:0000256" key="7">
    <source>
        <dbReference type="PIRSR" id="PIRSR602386-1"/>
    </source>
</evidence>
<feature type="signal peptide" evidence="8">
    <location>
        <begin position="1"/>
        <end position="20"/>
    </location>
</feature>
<dbReference type="Proteomes" id="UP000235116">
    <property type="component" value="Chromosome"/>
</dbReference>
<protein>
    <submittedName>
        <fullName evidence="10">Methylamine utilization protein</fullName>
    </submittedName>
</protein>
<dbReference type="PANTHER" id="PTHR36507">
    <property type="entry name" value="BLL1555 PROTEIN"/>
    <property type="match status" value="1"/>
</dbReference>
<dbReference type="GO" id="GO:0042597">
    <property type="term" value="C:periplasmic space"/>
    <property type="evidence" value="ECO:0007669"/>
    <property type="project" value="UniProtKB-SubCell"/>
</dbReference>
<evidence type="ECO:0000256" key="1">
    <source>
        <dbReference type="ARBA" id="ARBA00004418"/>
    </source>
</evidence>
<evidence type="ECO:0000256" key="2">
    <source>
        <dbReference type="ARBA" id="ARBA00022448"/>
    </source>
</evidence>
<dbReference type="KEGG" id="kak:Kalk_12470"/>
<dbReference type="Gene3D" id="2.60.40.420">
    <property type="entry name" value="Cupredoxins - blue copper proteins"/>
    <property type="match status" value="1"/>
</dbReference>
<gene>
    <name evidence="10" type="ORF">Kalk_12470</name>
</gene>
<keyword evidence="4" id="KW-0574">Periplasm</keyword>
<organism evidence="10 11">
    <name type="scientific">Ketobacter alkanivorans</name>
    <dbReference type="NCBI Taxonomy" id="1917421"/>
    <lineage>
        <taxon>Bacteria</taxon>
        <taxon>Pseudomonadati</taxon>
        <taxon>Pseudomonadota</taxon>
        <taxon>Gammaproteobacteria</taxon>
        <taxon>Pseudomonadales</taxon>
        <taxon>Ketobacteraceae</taxon>
        <taxon>Ketobacter</taxon>
    </lineage>
</organism>
<evidence type="ECO:0000256" key="4">
    <source>
        <dbReference type="ARBA" id="ARBA00022764"/>
    </source>
</evidence>
<comment type="cofactor">
    <cofactor evidence="7">
        <name>Cu cation</name>
        <dbReference type="ChEBI" id="CHEBI:23378"/>
    </cofactor>
    <text evidence="7">Binds 1 copper ion per subunit.</text>
</comment>
<keyword evidence="6 7" id="KW-0186">Copper</keyword>
<evidence type="ECO:0000259" key="9">
    <source>
        <dbReference type="Pfam" id="PF00127"/>
    </source>
</evidence>
<keyword evidence="5" id="KW-0249">Electron transport</keyword>
<dbReference type="GO" id="GO:0009055">
    <property type="term" value="F:electron transfer activity"/>
    <property type="evidence" value="ECO:0007669"/>
    <property type="project" value="InterPro"/>
</dbReference>
<feature type="chain" id="PRO_5014875432" evidence="8">
    <location>
        <begin position="21"/>
        <end position="105"/>
    </location>
</feature>
<evidence type="ECO:0000256" key="6">
    <source>
        <dbReference type="ARBA" id="ARBA00023008"/>
    </source>
</evidence>
<dbReference type="InterPro" id="IPR052721">
    <property type="entry name" value="ET_Amicyanin"/>
</dbReference>
<dbReference type="AlphaFoldDB" id="A0A2K9LLZ1"/>
<feature type="binding site" evidence="7">
    <location>
        <position position="99"/>
    </location>
    <ligand>
        <name>Cu cation</name>
        <dbReference type="ChEBI" id="CHEBI:23378"/>
    </ligand>
</feature>
<proteinExistence type="predicted"/>
<dbReference type="InterPro" id="IPR008972">
    <property type="entry name" value="Cupredoxin"/>
</dbReference>
<evidence type="ECO:0000313" key="10">
    <source>
        <dbReference type="EMBL" id="AUM13191.1"/>
    </source>
</evidence>
<keyword evidence="3 7" id="KW-0479">Metal-binding</keyword>
<evidence type="ECO:0000313" key="11">
    <source>
        <dbReference type="Proteomes" id="UP000235116"/>
    </source>
</evidence>
<name>A0A2K9LLZ1_9GAMM</name>
<keyword evidence="11" id="KW-1185">Reference proteome</keyword>
<dbReference type="PRINTS" id="PR00155">
    <property type="entry name" value="AMICYANIN"/>
</dbReference>
<feature type="domain" description="Blue (type 1) copper" evidence="9">
    <location>
        <begin position="23"/>
        <end position="103"/>
    </location>
</feature>
<comment type="subcellular location">
    <subcellularLocation>
        <location evidence="1">Periplasm</location>
    </subcellularLocation>
</comment>
<keyword evidence="2" id="KW-0813">Transport</keyword>
<feature type="binding site" evidence="7">
    <location>
        <position position="94"/>
    </location>
    <ligand>
        <name>Cu cation</name>
        <dbReference type="ChEBI" id="CHEBI:23378"/>
    </ligand>
</feature>